<dbReference type="Pfam" id="PF09861">
    <property type="entry name" value="Lar_N"/>
    <property type="match status" value="1"/>
</dbReference>
<dbReference type="PANTHER" id="PTHR33171">
    <property type="entry name" value="LAR_N DOMAIN-CONTAINING PROTEIN"/>
    <property type="match status" value="1"/>
</dbReference>
<dbReference type="GO" id="GO:0050043">
    <property type="term" value="F:lactate racemase activity"/>
    <property type="evidence" value="ECO:0007669"/>
    <property type="project" value="InterPro"/>
</dbReference>
<dbReference type="RefSeq" id="WP_075061228.1">
    <property type="nucleotide sequence ID" value="NZ_LGCL01000004.1"/>
</dbReference>
<dbReference type="PANTHER" id="PTHR33171:SF17">
    <property type="entry name" value="LARA-LIKE N-TERMINAL DOMAIN-CONTAINING PROTEIN"/>
    <property type="match status" value="1"/>
</dbReference>
<dbReference type="InterPro" id="IPR043166">
    <property type="entry name" value="LarA-like_C"/>
</dbReference>
<dbReference type="EMBL" id="LGCL01000004">
    <property type="protein sequence ID" value="KPL80581.1"/>
    <property type="molecule type" value="Genomic_DNA"/>
</dbReference>
<organism evidence="2 3">
    <name type="scientific">Ornatilinea apprima</name>
    <dbReference type="NCBI Taxonomy" id="1134406"/>
    <lineage>
        <taxon>Bacteria</taxon>
        <taxon>Bacillati</taxon>
        <taxon>Chloroflexota</taxon>
        <taxon>Anaerolineae</taxon>
        <taxon>Anaerolineales</taxon>
        <taxon>Anaerolineaceae</taxon>
        <taxon>Ornatilinea</taxon>
    </lineage>
</organism>
<dbReference type="Gene3D" id="3.90.226.30">
    <property type="match status" value="1"/>
</dbReference>
<dbReference type="PATRIC" id="fig|1134406.4.peg.1101"/>
<keyword evidence="3" id="KW-1185">Reference proteome</keyword>
<dbReference type="InterPro" id="IPR048068">
    <property type="entry name" value="LarA-like"/>
</dbReference>
<protein>
    <recommendedName>
        <fullName evidence="1">LarA-like N-terminal domain-containing protein</fullName>
    </recommendedName>
</protein>
<dbReference type="Proteomes" id="UP000050417">
    <property type="component" value="Unassembled WGS sequence"/>
</dbReference>
<evidence type="ECO:0000313" key="2">
    <source>
        <dbReference type="EMBL" id="KPL80581.1"/>
    </source>
</evidence>
<dbReference type="STRING" id="1134406.ADN00_01695"/>
<evidence type="ECO:0000313" key="3">
    <source>
        <dbReference type="Proteomes" id="UP000050417"/>
    </source>
</evidence>
<dbReference type="Gene3D" id="3.40.50.11440">
    <property type="match status" value="1"/>
</dbReference>
<sequence length="437" mass="47567">MSQKISFPWGSKSIDLELPETWTLMGNMEPASRVGIDDPHAETEAALRAPIGSPRLAELAAHGMKIALVIDDDSRPTPVKDILPAVARELQESGAALSQVTVVPALGVHRPMTEEEIARRLGQGWLEQMNWVQHDCDDPEKLVYLGDTSRGTPVWFNKTVAEADLIISIGCIEPHIIASFGGGYKNLLPGVAARQSIAHNHAINCQPETFNMVGQPIENNPMRLDLEEAGGMLKAPVFVINAVLNSAMQVVRIVAGDPIQAHREGARTSAEIFGCPLPRLADVVITASRPMDQDLRQGVKALANTIRALKPGGVMITLIRAEEGVGVFGLANRKLPVGKTMLRLLAPLLLPRIGKLNLKGMGEEDRFFLYFALQAMLHGKLLLYAPTIPAEIHERMPFVEFVGSPQEALQMAMKKYPAKADVVVFPYGGSSYPILPE</sequence>
<dbReference type="InterPro" id="IPR047926">
    <property type="entry name" value="Ni_dep_LarA"/>
</dbReference>
<proteinExistence type="predicted"/>
<accession>A0A0P6XCZ6</accession>
<name>A0A0P6XCZ6_9CHLR</name>
<dbReference type="AlphaFoldDB" id="A0A0P6XCZ6"/>
<evidence type="ECO:0000259" key="1">
    <source>
        <dbReference type="Pfam" id="PF09861"/>
    </source>
</evidence>
<comment type="caution">
    <text evidence="2">The sequence shown here is derived from an EMBL/GenBank/DDBJ whole genome shotgun (WGS) entry which is preliminary data.</text>
</comment>
<feature type="domain" description="LarA-like N-terminal" evidence="1">
    <location>
        <begin position="10"/>
        <end position="205"/>
    </location>
</feature>
<gene>
    <name evidence="2" type="ORF">ADN00_01695</name>
</gene>
<reference evidence="2 3" key="1">
    <citation type="submission" date="2015-07" db="EMBL/GenBank/DDBJ databases">
        <title>Genome sequence of Ornatilinea apprima DSM 23815.</title>
        <authorList>
            <person name="Hemp J."/>
            <person name="Ward L.M."/>
            <person name="Pace L.A."/>
            <person name="Fischer W.W."/>
        </authorList>
    </citation>
    <scope>NUCLEOTIDE SEQUENCE [LARGE SCALE GENOMIC DNA]</scope>
    <source>
        <strain evidence="2 3">P3M-1</strain>
    </source>
</reference>
<dbReference type="InterPro" id="IPR018657">
    <property type="entry name" value="LarA-like_N"/>
</dbReference>
<dbReference type="OrthoDB" id="9770545at2"/>
<dbReference type="NCBIfam" id="NF033504">
    <property type="entry name" value="Ni_dep_LarA"/>
    <property type="match status" value="1"/>
</dbReference>